<dbReference type="Proteomes" id="UP000519439">
    <property type="component" value="Unassembled WGS sequence"/>
</dbReference>
<gene>
    <name evidence="2" type="ORF">GGR34_003683</name>
</gene>
<organism evidence="2 3">
    <name type="scientific">Microvirga flocculans</name>
    <dbReference type="NCBI Taxonomy" id="217168"/>
    <lineage>
        <taxon>Bacteria</taxon>
        <taxon>Pseudomonadati</taxon>
        <taxon>Pseudomonadota</taxon>
        <taxon>Alphaproteobacteria</taxon>
        <taxon>Hyphomicrobiales</taxon>
        <taxon>Methylobacteriaceae</taxon>
        <taxon>Microvirga</taxon>
    </lineage>
</organism>
<evidence type="ECO:0000313" key="3">
    <source>
        <dbReference type="Proteomes" id="UP000519439"/>
    </source>
</evidence>
<proteinExistence type="predicted"/>
<evidence type="ECO:0000256" key="1">
    <source>
        <dbReference type="SAM" id="MobiDB-lite"/>
    </source>
</evidence>
<accession>A0A7W6N992</accession>
<evidence type="ECO:0008006" key="4">
    <source>
        <dbReference type="Google" id="ProtNLM"/>
    </source>
</evidence>
<keyword evidence="3" id="KW-1185">Reference proteome</keyword>
<dbReference type="SUPFAM" id="SSF69279">
    <property type="entry name" value="Phage tail proteins"/>
    <property type="match status" value="1"/>
</dbReference>
<feature type="compositionally biased region" description="Basic and acidic residues" evidence="1">
    <location>
        <begin position="325"/>
        <end position="340"/>
    </location>
</feature>
<reference evidence="2 3" key="1">
    <citation type="submission" date="2020-08" db="EMBL/GenBank/DDBJ databases">
        <title>Genomic Encyclopedia of Type Strains, Phase IV (KMG-IV): sequencing the most valuable type-strain genomes for metagenomic binning, comparative biology and taxonomic classification.</title>
        <authorList>
            <person name="Goeker M."/>
        </authorList>
    </citation>
    <scope>NUCLEOTIDE SEQUENCE [LARGE SCALE GENOMIC DNA]</scope>
    <source>
        <strain evidence="2 3">DSM 15743</strain>
    </source>
</reference>
<name>A0A7W6N992_9HYPH</name>
<comment type="caution">
    <text evidence="2">The sequence shown here is derived from an EMBL/GenBank/DDBJ whole genome shotgun (WGS) entry which is preliminary data.</text>
</comment>
<dbReference type="EMBL" id="JACIDC010000018">
    <property type="protein sequence ID" value="MBB4041998.1"/>
    <property type="molecule type" value="Genomic_DNA"/>
</dbReference>
<sequence>MASHAIVKIGGKPIPSEIFSQVLSIKVKDAPGRKSDTAELVLNDQDDQFAFPRRGESLEVTLWRDEVPGAVTFEGVIDNPRSRGSRGGGQDLIVPAKAADMRGGLKVRKEKHLDDATFEKAARAFAPDGFSIAIDGDLGQIRRDYWYLGRESYLHWAQRTADELGATFKVVGKTAVFVPMNAGKSASGKPLQIVKATRPGNIVNWDLGPDDGRHEYEEFDATYYDPADAKWKMQDGRVRVMGQGTASTSRFSAPDQETAQRFAEGLKRKRDREKGGGTLTIDGDPAAQAEALCEVSIRAGISGTYLIGNVEHQWTRGQGFLSQLELKRPGKGTGKDDRDPSGGGGVLDDAPAPSGAPS</sequence>
<feature type="region of interest" description="Disordered" evidence="1">
    <location>
        <begin position="325"/>
        <end position="358"/>
    </location>
</feature>
<dbReference type="AlphaFoldDB" id="A0A7W6N992"/>
<protein>
    <recommendedName>
        <fullName evidence="4">Late control protein</fullName>
    </recommendedName>
</protein>
<evidence type="ECO:0000313" key="2">
    <source>
        <dbReference type="EMBL" id="MBB4041998.1"/>
    </source>
</evidence>
<dbReference type="RefSeq" id="WP_051435215.1">
    <property type="nucleotide sequence ID" value="NZ_JACIDC010000018.1"/>
</dbReference>